<dbReference type="RefSeq" id="XP_024418262.1">
    <property type="nucleotide sequence ID" value="XM_024562494.4"/>
</dbReference>
<evidence type="ECO:0000256" key="9">
    <source>
        <dbReference type="SAM" id="MobiDB-lite"/>
    </source>
</evidence>
<dbReference type="CTD" id="92714"/>
<reference evidence="11" key="1">
    <citation type="submission" date="2012-11" db="EMBL/GenBank/DDBJ databases">
        <title>The Vampirome: Transcriptome and Proteome Analysis of the Submandibular and Accessory Glands of the Vampire Bat and Vector of Human Rabies, Desmodus rotundus.</title>
        <authorList>
            <person name="Francischetti I.M.B."/>
            <person name="Assumpcao T.C.F."/>
            <person name="Ma D."/>
            <person name="Vicente E.C."/>
            <person name="Ribeiro J.M.C."/>
        </authorList>
    </citation>
    <scope>NUCLEOTIDE SEQUENCE</scope>
    <source>
        <tissue evidence="11">Salivary gland</tissue>
    </source>
</reference>
<evidence type="ECO:0000313" key="11">
    <source>
        <dbReference type="EMBL" id="JAA47261.1"/>
    </source>
</evidence>
<comment type="similarity">
    <text evidence="2">Belongs to the arrestin family.</text>
</comment>
<dbReference type="PANTHER" id="PTHR11188:SF176">
    <property type="entry name" value="ARRESTIN DOMAIN-CONTAINING PROTEIN 1"/>
    <property type="match status" value="1"/>
</dbReference>
<comment type="subunit">
    <text evidence="6">Interacts (via PPxY motifs) with ITCH (via WW domains); the interaction is direct and participates in the recruitment of the ubiquitin-protein ligase ITCH to the NOTCH1 receptor. Interacts with ARRB1 and ARRB2; the interaction is direct. Interacts with TSG101; may recruit TSG101 to the plasma membrane. Interacts (via PPxY motifs) with WWP2 (via WW domains); ubiquitinates ARRDC1. Interacts with SLC11A2; controls the incorporation of SLC11A2 into extracellular vesicles through an ubiquitination-dependent mechanism. Interacts with WWP1 (via WW domains). Interacts with NEDD4 (via WW domains). Interacts with PDCD6IP.</text>
</comment>
<dbReference type="EMBL" id="GABZ01006264">
    <property type="protein sequence ID" value="JAA47261.1"/>
    <property type="molecule type" value="mRNA"/>
</dbReference>
<feature type="domain" description="Arrestin C-terminal-like" evidence="10">
    <location>
        <begin position="162"/>
        <end position="286"/>
    </location>
</feature>
<dbReference type="Pfam" id="PF02752">
    <property type="entry name" value="Arrestin_C"/>
    <property type="match status" value="1"/>
</dbReference>
<dbReference type="GeneID" id="112306519"/>
<dbReference type="KEGG" id="dro:112306519"/>
<dbReference type="GO" id="GO:0005886">
    <property type="term" value="C:plasma membrane"/>
    <property type="evidence" value="ECO:0007669"/>
    <property type="project" value="UniProtKB-SubCell"/>
</dbReference>
<keyword evidence="3" id="KW-1003">Cell membrane</keyword>
<evidence type="ECO:0000256" key="1">
    <source>
        <dbReference type="ARBA" id="ARBA00004236"/>
    </source>
</evidence>
<accession>K9IXQ1</accession>
<dbReference type="FunFam" id="2.60.40.640:FF:000013">
    <property type="entry name" value="Putative arrestin domain-containing protein 1"/>
    <property type="match status" value="1"/>
</dbReference>
<dbReference type="GO" id="GO:0015031">
    <property type="term" value="P:protein transport"/>
    <property type="evidence" value="ECO:0007669"/>
    <property type="project" value="TreeGrafter"/>
</dbReference>
<feature type="region of interest" description="Disordered" evidence="9">
    <location>
        <begin position="296"/>
        <end position="361"/>
    </location>
</feature>
<evidence type="ECO:0000256" key="4">
    <source>
        <dbReference type="ARBA" id="ARBA00022843"/>
    </source>
</evidence>
<dbReference type="GO" id="GO:0031625">
    <property type="term" value="F:ubiquitin protein ligase binding"/>
    <property type="evidence" value="ECO:0007669"/>
    <property type="project" value="TreeGrafter"/>
</dbReference>
<dbReference type="InterPro" id="IPR014756">
    <property type="entry name" value="Ig_E-set"/>
</dbReference>
<sequence length="422" mass="44616">MGRVQLFEIRLSRGRVVYSPGEPLAGTVRVCLGAPLPFRAIRVSCTGSCRVSSKANDAAWVVEEGYFNSTLSLADKGSLPSGEHNLPFQFLLPATAPTSFEGPFGKIVHQVRATIDTPRFSKDHQCSCVFYILSPLNLNSIPDIEQPNVASATKKFSYKLVKTGSVVLTASTDLRGYVVGQVLRLHVDIENQSGKDTSPVVASLLQKVSYKAKRWIHDVRTVAEVEGAGVKAWRQTQWREQILVPALPQSALPGCSLIHVDYYLQVSLKVPEASVTLPVFIGNIAVNQAPLSPRPGLGPPAGGLPSVVPSAPPQEEAEAAAGHPHFSDPASLTQSQSQQPLPGGPDPCPLDGSPASHPLPPALCISTGATVPYFAEGSGGAVPTIGTLILPPEYSSWGHPYEAPPSYEQSCGGADPGLTPGS</sequence>
<dbReference type="InterPro" id="IPR011022">
    <property type="entry name" value="Arrestin_C-like"/>
</dbReference>
<evidence type="ECO:0000256" key="6">
    <source>
        <dbReference type="ARBA" id="ARBA00065317"/>
    </source>
</evidence>
<keyword evidence="4" id="KW-0832">Ubl conjugation</keyword>
<dbReference type="SMART" id="SM01017">
    <property type="entry name" value="Arrestin_C"/>
    <property type="match status" value="2"/>
</dbReference>
<name>K9IXQ1_DESRO</name>
<evidence type="ECO:0000256" key="2">
    <source>
        <dbReference type="ARBA" id="ARBA00005298"/>
    </source>
</evidence>
<protein>
    <recommendedName>
        <fullName evidence="7">Arrestin domain-containing protein 1</fullName>
    </recommendedName>
    <alternativeName>
        <fullName evidence="8">Alpha-arrestin 1</fullName>
    </alternativeName>
</protein>
<comment type="subcellular location">
    <subcellularLocation>
        <location evidence="1">Cell membrane</location>
    </subcellularLocation>
</comment>
<feature type="domain" description="Arrestin C-terminal-like" evidence="10">
    <location>
        <begin position="3"/>
        <end position="137"/>
    </location>
</feature>
<proteinExistence type="evidence at transcript level"/>
<dbReference type="FunFam" id="2.60.40.640:FF:000032">
    <property type="entry name" value="Arrestin domain-containing protein 1"/>
    <property type="match status" value="1"/>
</dbReference>
<dbReference type="GO" id="GO:1990756">
    <property type="term" value="F:ubiquitin-like ligase-substrate adaptor activity"/>
    <property type="evidence" value="ECO:0007669"/>
    <property type="project" value="TreeGrafter"/>
</dbReference>
<keyword evidence="5" id="KW-0472">Membrane</keyword>
<dbReference type="PANTHER" id="PTHR11188">
    <property type="entry name" value="ARRESTIN DOMAIN CONTAINING PROTEIN"/>
    <property type="match status" value="1"/>
</dbReference>
<dbReference type="InterPro" id="IPR050357">
    <property type="entry name" value="Arrestin_domain-protein"/>
</dbReference>
<dbReference type="Gene3D" id="2.60.40.640">
    <property type="match status" value="2"/>
</dbReference>
<evidence type="ECO:0000256" key="8">
    <source>
        <dbReference type="ARBA" id="ARBA00081229"/>
    </source>
</evidence>
<dbReference type="InterPro" id="IPR011021">
    <property type="entry name" value="Arrestin-like_N"/>
</dbReference>
<dbReference type="Pfam" id="PF00339">
    <property type="entry name" value="Arrestin_N"/>
    <property type="match status" value="1"/>
</dbReference>
<evidence type="ECO:0000256" key="3">
    <source>
        <dbReference type="ARBA" id="ARBA00022475"/>
    </source>
</evidence>
<feature type="region of interest" description="Disordered" evidence="9">
    <location>
        <begin position="396"/>
        <end position="422"/>
    </location>
</feature>
<dbReference type="InterPro" id="IPR014752">
    <property type="entry name" value="Arrestin-like_C"/>
</dbReference>
<dbReference type="GO" id="GO:0005737">
    <property type="term" value="C:cytoplasm"/>
    <property type="evidence" value="ECO:0007669"/>
    <property type="project" value="TreeGrafter"/>
</dbReference>
<organism evidence="11">
    <name type="scientific">Desmodus rotundus</name>
    <name type="common">Vampire bat</name>
    <dbReference type="NCBI Taxonomy" id="9430"/>
    <lineage>
        <taxon>Eukaryota</taxon>
        <taxon>Metazoa</taxon>
        <taxon>Chordata</taxon>
        <taxon>Craniata</taxon>
        <taxon>Vertebrata</taxon>
        <taxon>Euteleostomi</taxon>
        <taxon>Mammalia</taxon>
        <taxon>Eutheria</taxon>
        <taxon>Laurasiatheria</taxon>
        <taxon>Chiroptera</taxon>
        <taxon>Yangochiroptera</taxon>
        <taxon>Phyllostomidae</taxon>
        <taxon>Desmodontinae</taxon>
        <taxon>Desmodus</taxon>
    </lineage>
</organism>
<dbReference type="SUPFAM" id="SSF81296">
    <property type="entry name" value="E set domains"/>
    <property type="match status" value="2"/>
</dbReference>
<evidence type="ECO:0000256" key="7">
    <source>
        <dbReference type="ARBA" id="ARBA00074833"/>
    </source>
</evidence>
<evidence type="ECO:0000259" key="10">
    <source>
        <dbReference type="SMART" id="SM01017"/>
    </source>
</evidence>
<evidence type="ECO:0000256" key="5">
    <source>
        <dbReference type="ARBA" id="ARBA00023136"/>
    </source>
</evidence>
<dbReference type="AlphaFoldDB" id="K9IXQ1"/>